<evidence type="ECO:0000256" key="5">
    <source>
        <dbReference type="ARBA" id="ARBA00011462"/>
    </source>
</evidence>
<dbReference type="KEGG" id="cbar:PATL70BA_2420"/>
<comment type="cofactor">
    <cofactor evidence="2">
        <name>[7Fe-Mo-9S-C-homocitryl] cluster</name>
        <dbReference type="ChEBI" id="CHEBI:30409"/>
    </cofactor>
</comment>
<sequence length="535" mass="59133">MSESKKLVDKVLDIYPAKVMKNRKSHMVIKDASVKQEIAANTRAIPGIITNRGCAYAGCKGVVIGPIVDMVHIVHGPVGCSYYAWGTRRNKGKAREGGQNFLEYAFTTDMQESDIVFGGEKKLKAAIDEAVELFHPKAISISATCPVGLIGDDIHAIARDKAKEHGLKILAFSCEGYKGVSQSAGHHIANNKLMTDVIGTIDTPAKEFSINLLGEYNIGGDEWEIARVLTKIGYNIISTMTGNGAIDEIANAHKADLNVIQCHRSINYVAEMVETKYGLPWIKVNFIGVEGFSKALRDMAKYFDDPALTARTEAVIAEETASIEEEMATYKALLDGKTAVLFVGGSRAHHYQGLLREIGIETIVAGYEFGHRDDYEGRDVIPYIKVDADSRNIEEIHVEKDEKKYSLRIPASRAEQLKKEIPWASYDGLLSEMKDGTLVIDDLNHIETEQIIKILKPEFFGSGIKDKYMVQKMGVYAKQMHSYDYSGPYAGYQGAVNFSRDVAAGILTPAWKYITAPWYKEPLLSGKVEGVEQVC</sequence>
<evidence type="ECO:0000256" key="10">
    <source>
        <dbReference type="ARBA" id="ARBA00023002"/>
    </source>
</evidence>
<dbReference type="PROSITE" id="PS00090">
    <property type="entry name" value="NITROGENASE_1_2"/>
    <property type="match status" value="1"/>
</dbReference>
<dbReference type="EC" id="1.18.6.1" evidence="16"/>
<dbReference type="GO" id="GO:0005524">
    <property type="term" value="F:ATP binding"/>
    <property type="evidence" value="ECO:0007669"/>
    <property type="project" value="UniProtKB-KW"/>
</dbReference>
<evidence type="ECO:0000256" key="8">
    <source>
        <dbReference type="ARBA" id="ARBA00022741"/>
    </source>
</evidence>
<dbReference type="NCBIfam" id="TIGR01862">
    <property type="entry name" value="N2-ase-Ialpha"/>
    <property type="match status" value="1"/>
</dbReference>
<evidence type="ECO:0000256" key="3">
    <source>
        <dbReference type="ARBA" id="ARBA00002621"/>
    </source>
</evidence>
<keyword evidence="13 15" id="KW-0535">Nitrogen fixation</keyword>
<dbReference type="PANTHER" id="PTHR43457:SF1">
    <property type="entry name" value="NITROGENASE MOLYBDENUM-IRON PROTEIN ALPHA CHAIN"/>
    <property type="match status" value="1"/>
</dbReference>
<keyword evidence="12" id="KW-0411">Iron-sulfur</keyword>
<keyword evidence="10 16" id="KW-0560">Oxidoreductase</keyword>
<dbReference type="GO" id="GO:0016163">
    <property type="term" value="F:nitrogenase activity"/>
    <property type="evidence" value="ECO:0007669"/>
    <property type="project" value="UniProtKB-UniRule"/>
</dbReference>
<dbReference type="InterPro" id="IPR010143">
    <property type="entry name" value="Nase_comp1_asu"/>
</dbReference>
<organism evidence="18 19">
    <name type="scientific">Petrocella atlantisensis</name>
    <dbReference type="NCBI Taxonomy" id="2173034"/>
    <lineage>
        <taxon>Bacteria</taxon>
        <taxon>Bacillati</taxon>
        <taxon>Bacillota</taxon>
        <taxon>Clostridia</taxon>
        <taxon>Lachnospirales</taxon>
        <taxon>Vallitaleaceae</taxon>
        <taxon>Petrocella</taxon>
    </lineage>
</organism>
<comment type="function">
    <text evidence="3">This molybdenum-iron protein is part of the nitrogenase complex that catalyzes the key enzymatic reactions in nitrogen fixation.</text>
</comment>
<feature type="domain" description="Nitrogenase/oxidoreductase component 1" evidence="17">
    <location>
        <begin position="54"/>
        <end position="506"/>
    </location>
</feature>
<dbReference type="GO" id="GO:0016612">
    <property type="term" value="C:molybdenum-iron nitrogenase complex"/>
    <property type="evidence" value="ECO:0007669"/>
    <property type="project" value="UniProtKB-UniRule"/>
</dbReference>
<dbReference type="InterPro" id="IPR000318">
    <property type="entry name" value="Nase_comp1_CS"/>
</dbReference>
<evidence type="ECO:0000256" key="14">
    <source>
        <dbReference type="ARBA" id="ARBA00047967"/>
    </source>
</evidence>
<dbReference type="OrthoDB" id="9767044at2"/>
<evidence type="ECO:0000256" key="2">
    <source>
        <dbReference type="ARBA" id="ARBA00001969"/>
    </source>
</evidence>
<dbReference type="AlphaFoldDB" id="A0A3P7NZF0"/>
<dbReference type="Proteomes" id="UP000279029">
    <property type="component" value="Chromosome"/>
</dbReference>
<evidence type="ECO:0000256" key="15">
    <source>
        <dbReference type="RuleBase" id="RU004021"/>
    </source>
</evidence>
<dbReference type="InterPro" id="IPR005972">
    <property type="entry name" value="Nase_Mo-Fe_asu"/>
</dbReference>
<dbReference type="PROSITE" id="PS00699">
    <property type="entry name" value="NITROGENASE_1_1"/>
    <property type="match status" value="1"/>
</dbReference>
<evidence type="ECO:0000256" key="12">
    <source>
        <dbReference type="ARBA" id="ARBA00023014"/>
    </source>
</evidence>
<protein>
    <recommendedName>
        <fullName evidence="16">Nitrogenase protein alpha chain</fullName>
        <ecNumber evidence="16">1.18.6.1</ecNumber>
    </recommendedName>
</protein>
<gene>
    <name evidence="18" type="primary">nifD</name>
    <name evidence="18" type="ORF">PATL70BA_2420</name>
</gene>
<comment type="subunit">
    <text evidence="5">Tetramer of two alpha and two beta chains. Forms complex with the iron protein (nitrogenase component 2).</text>
</comment>
<keyword evidence="6" id="KW-0500">Molybdenum</keyword>
<dbReference type="Gene3D" id="3.40.50.1980">
    <property type="entry name" value="Nitrogenase molybdenum iron protein domain"/>
    <property type="match status" value="3"/>
</dbReference>
<evidence type="ECO:0000256" key="6">
    <source>
        <dbReference type="ARBA" id="ARBA00022505"/>
    </source>
</evidence>
<dbReference type="EMBL" id="LR130778">
    <property type="protein sequence ID" value="VDN48315.1"/>
    <property type="molecule type" value="Genomic_DNA"/>
</dbReference>
<dbReference type="NCBIfam" id="TIGR01282">
    <property type="entry name" value="nifD"/>
    <property type="match status" value="1"/>
</dbReference>
<evidence type="ECO:0000256" key="1">
    <source>
        <dbReference type="ARBA" id="ARBA00001919"/>
    </source>
</evidence>
<comment type="cofactor">
    <cofactor evidence="1">
        <name>[8Fe-7S] cluster</name>
        <dbReference type="ChEBI" id="CHEBI:21143"/>
    </cofactor>
</comment>
<keyword evidence="19" id="KW-1185">Reference proteome</keyword>
<dbReference type="Pfam" id="PF00148">
    <property type="entry name" value="Oxidored_nitro"/>
    <property type="match status" value="1"/>
</dbReference>
<dbReference type="InterPro" id="IPR000510">
    <property type="entry name" value="Nase/OxRdtase_comp1"/>
</dbReference>
<keyword evidence="9" id="KW-0067">ATP-binding</keyword>
<evidence type="ECO:0000256" key="16">
    <source>
        <dbReference type="RuleBase" id="RU004022"/>
    </source>
</evidence>
<evidence type="ECO:0000256" key="7">
    <source>
        <dbReference type="ARBA" id="ARBA00022723"/>
    </source>
</evidence>
<dbReference type="RefSeq" id="WP_125137462.1">
    <property type="nucleotide sequence ID" value="NZ_LR130778.1"/>
</dbReference>
<keyword evidence="8" id="KW-0547">Nucleotide-binding</keyword>
<dbReference type="GO" id="GO:0051536">
    <property type="term" value="F:iron-sulfur cluster binding"/>
    <property type="evidence" value="ECO:0007669"/>
    <property type="project" value="UniProtKB-KW"/>
</dbReference>
<proteinExistence type="inferred from homology"/>
<reference evidence="18 19" key="1">
    <citation type="submission" date="2018-09" db="EMBL/GenBank/DDBJ databases">
        <authorList>
            <person name="Postec A."/>
        </authorList>
    </citation>
    <scope>NUCLEOTIDE SEQUENCE [LARGE SCALE GENOMIC DNA]</scope>
    <source>
        <strain evidence="18">70B-A</strain>
    </source>
</reference>
<evidence type="ECO:0000259" key="17">
    <source>
        <dbReference type="Pfam" id="PF00148"/>
    </source>
</evidence>
<dbReference type="PANTHER" id="PTHR43457">
    <property type="entry name" value="NITROGENASE MOLYBDENUM-IRON PROTEIN ALPHA CHAIN"/>
    <property type="match status" value="1"/>
</dbReference>
<comment type="catalytic activity">
    <reaction evidence="14 16">
        <text>N2 + 8 reduced [2Fe-2S]-[ferredoxin] + 16 ATP + 16 H2O = H2 + 8 oxidized [2Fe-2S]-[ferredoxin] + 2 NH4(+) + 16 ADP + 16 phosphate + 6 H(+)</text>
        <dbReference type="Rhea" id="RHEA:21448"/>
        <dbReference type="Rhea" id="RHEA-COMP:10000"/>
        <dbReference type="Rhea" id="RHEA-COMP:10001"/>
        <dbReference type="ChEBI" id="CHEBI:15377"/>
        <dbReference type="ChEBI" id="CHEBI:15378"/>
        <dbReference type="ChEBI" id="CHEBI:17997"/>
        <dbReference type="ChEBI" id="CHEBI:18276"/>
        <dbReference type="ChEBI" id="CHEBI:28938"/>
        <dbReference type="ChEBI" id="CHEBI:30616"/>
        <dbReference type="ChEBI" id="CHEBI:33737"/>
        <dbReference type="ChEBI" id="CHEBI:33738"/>
        <dbReference type="ChEBI" id="CHEBI:43474"/>
        <dbReference type="ChEBI" id="CHEBI:456216"/>
        <dbReference type="EC" id="1.18.6.1"/>
    </reaction>
</comment>
<keyword evidence="7 16" id="KW-0479">Metal-binding</keyword>
<accession>A0A3P7NZF0</accession>
<dbReference type="GO" id="GO:0046872">
    <property type="term" value="F:metal ion binding"/>
    <property type="evidence" value="ECO:0007669"/>
    <property type="project" value="UniProtKB-KW"/>
</dbReference>
<dbReference type="SUPFAM" id="SSF53807">
    <property type="entry name" value="Helical backbone' metal receptor"/>
    <property type="match status" value="1"/>
</dbReference>
<evidence type="ECO:0000256" key="13">
    <source>
        <dbReference type="ARBA" id="ARBA00023231"/>
    </source>
</evidence>
<evidence type="ECO:0000256" key="9">
    <source>
        <dbReference type="ARBA" id="ARBA00022840"/>
    </source>
</evidence>
<evidence type="ECO:0000313" key="19">
    <source>
        <dbReference type="Proteomes" id="UP000279029"/>
    </source>
</evidence>
<comment type="similarity">
    <text evidence="4 15">Belongs to the NifD/NifK/NifE/NifN family.</text>
</comment>
<evidence type="ECO:0000256" key="11">
    <source>
        <dbReference type="ARBA" id="ARBA00023004"/>
    </source>
</evidence>
<name>A0A3P7NZF0_9FIRM</name>
<evidence type="ECO:0000313" key="18">
    <source>
        <dbReference type="EMBL" id="VDN48315.1"/>
    </source>
</evidence>
<evidence type="ECO:0000256" key="4">
    <source>
        <dbReference type="ARBA" id="ARBA00011002"/>
    </source>
</evidence>
<keyword evidence="11 16" id="KW-0408">Iron</keyword>